<accession>A0A3N4GU82</accession>
<reference evidence="2 3" key="1">
    <citation type="submission" date="2018-11" db="EMBL/GenBank/DDBJ databases">
        <title>Draft genome sequence of Gordonia sp. RS15-1S isolated from rice stems.</title>
        <authorList>
            <person name="Muangham S."/>
        </authorList>
    </citation>
    <scope>NUCLEOTIDE SEQUENCE [LARGE SCALE GENOMIC DNA]</scope>
    <source>
        <strain evidence="2 3">RS15-1S</strain>
    </source>
</reference>
<dbReference type="OrthoDB" id="4546196at2"/>
<sequence>MLPTLWGRIQTRILVLGIVGGIWTLIIGPFLPDGAGLGATYAVAFGVLAVVIVLGVAWEFLYHLLQQFRWEKDWPTLFGLLTGINEGVVVWFVVQYVPIVPGGLGPPPAGAYALQFVTTWLVVWVVLNGPLRVIFPHWRFQGGRFV</sequence>
<dbReference type="AlphaFoldDB" id="A0A3N4GU82"/>
<keyword evidence="1" id="KW-0812">Transmembrane</keyword>
<proteinExistence type="predicted"/>
<keyword evidence="1" id="KW-1133">Transmembrane helix</keyword>
<feature type="transmembrane region" description="Helical" evidence="1">
    <location>
        <begin position="109"/>
        <end position="127"/>
    </location>
</feature>
<organism evidence="2 3">
    <name type="scientific">Gordonia oryzae</name>
    <dbReference type="NCBI Taxonomy" id="2487349"/>
    <lineage>
        <taxon>Bacteria</taxon>
        <taxon>Bacillati</taxon>
        <taxon>Actinomycetota</taxon>
        <taxon>Actinomycetes</taxon>
        <taxon>Mycobacteriales</taxon>
        <taxon>Gordoniaceae</taxon>
        <taxon>Gordonia</taxon>
    </lineage>
</organism>
<keyword evidence="1" id="KW-0472">Membrane</keyword>
<evidence type="ECO:0000256" key="1">
    <source>
        <dbReference type="SAM" id="Phobius"/>
    </source>
</evidence>
<comment type="caution">
    <text evidence="2">The sequence shown here is derived from an EMBL/GenBank/DDBJ whole genome shotgun (WGS) entry which is preliminary data.</text>
</comment>
<keyword evidence="3" id="KW-1185">Reference proteome</keyword>
<feature type="transmembrane region" description="Helical" evidence="1">
    <location>
        <begin position="12"/>
        <end position="31"/>
    </location>
</feature>
<feature type="transmembrane region" description="Helical" evidence="1">
    <location>
        <begin position="43"/>
        <end position="65"/>
    </location>
</feature>
<name>A0A3N4GU82_9ACTN</name>
<evidence type="ECO:0000313" key="2">
    <source>
        <dbReference type="EMBL" id="RPA65885.1"/>
    </source>
</evidence>
<dbReference type="Proteomes" id="UP000267536">
    <property type="component" value="Unassembled WGS sequence"/>
</dbReference>
<protein>
    <submittedName>
        <fullName evidence="2">Uncharacterized protein</fullName>
    </submittedName>
</protein>
<feature type="transmembrane region" description="Helical" evidence="1">
    <location>
        <begin position="77"/>
        <end position="97"/>
    </location>
</feature>
<dbReference type="EMBL" id="RKMH01000002">
    <property type="protein sequence ID" value="RPA65885.1"/>
    <property type="molecule type" value="Genomic_DNA"/>
</dbReference>
<evidence type="ECO:0000313" key="3">
    <source>
        <dbReference type="Proteomes" id="UP000267536"/>
    </source>
</evidence>
<dbReference type="RefSeq" id="WP_123925775.1">
    <property type="nucleotide sequence ID" value="NZ_JBPSDP010000012.1"/>
</dbReference>
<gene>
    <name evidence="2" type="ORF">EF294_03905</name>
</gene>